<name>A0A9P6KDN5_9FUNG</name>
<feature type="compositionally biased region" description="Polar residues" evidence="1">
    <location>
        <begin position="178"/>
        <end position="208"/>
    </location>
</feature>
<protein>
    <submittedName>
        <fullName evidence="2">Uncharacterized protein</fullName>
    </submittedName>
</protein>
<dbReference type="EMBL" id="JAABOA010001713">
    <property type="protein sequence ID" value="KAF9581018.1"/>
    <property type="molecule type" value="Genomic_DNA"/>
</dbReference>
<feature type="compositionally biased region" description="Basic and acidic residues" evidence="1">
    <location>
        <begin position="300"/>
        <end position="310"/>
    </location>
</feature>
<feature type="compositionally biased region" description="Polar residues" evidence="1">
    <location>
        <begin position="339"/>
        <end position="366"/>
    </location>
</feature>
<accession>A0A9P6KDN5</accession>
<feature type="region of interest" description="Disordered" evidence="1">
    <location>
        <begin position="335"/>
        <end position="392"/>
    </location>
</feature>
<feature type="compositionally biased region" description="Low complexity" evidence="1">
    <location>
        <begin position="373"/>
        <end position="392"/>
    </location>
</feature>
<proteinExistence type="predicted"/>
<feature type="compositionally biased region" description="Acidic residues" evidence="1">
    <location>
        <begin position="90"/>
        <end position="101"/>
    </location>
</feature>
<feature type="region of interest" description="Disordered" evidence="1">
    <location>
        <begin position="1"/>
        <end position="142"/>
    </location>
</feature>
<reference evidence="2" key="1">
    <citation type="journal article" date="2020" name="Fungal Divers.">
        <title>Resolving the Mortierellaceae phylogeny through synthesis of multi-gene phylogenetics and phylogenomics.</title>
        <authorList>
            <person name="Vandepol N."/>
            <person name="Liber J."/>
            <person name="Desiro A."/>
            <person name="Na H."/>
            <person name="Kennedy M."/>
            <person name="Barry K."/>
            <person name="Grigoriev I.V."/>
            <person name="Miller A.N."/>
            <person name="O'Donnell K."/>
            <person name="Stajich J.E."/>
            <person name="Bonito G."/>
        </authorList>
    </citation>
    <scope>NUCLEOTIDE SEQUENCE</scope>
    <source>
        <strain evidence="2">KOD1015</strain>
    </source>
</reference>
<comment type="caution">
    <text evidence="2">The sequence shown here is derived from an EMBL/GenBank/DDBJ whole genome shotgun (WGS) entry which is preliminary data.</text>
</comment>
<feature type="non-terminal residue" evidence="2">
    <location>
        <position position="470"/>
    </location>
</feature>
<evidence type="ECO:0000256" key="1">
    <source>
        <dbReference type="SAM" id="MobiDB-lite"/>
    </source>
</evidence>
<feature type="compositionally biased region" description="Polar residues" evidence="1">
    <location>
        <begin position="216"/>
        <end position="225"/>
    </location>
</feature>
<feature type="region of interest" description="Disordered" evidence="1">
    <location>
        <begin position="407"/>
        <end position="435"/>
    </location>
</feature>
<evidence type="ECO:0000313" key="3">
    <source>
        <dbReference type="Proteomes" id="UP000780801"/>
    </source>
</evidence>
<dbReference type="AlphaFoldDB" id="A0A9P6KDN5"/>
<gene>
    <name evidence="2" type="ORF">BGW38_002118</name>
</gene>
<dbReference type="Proteomes" id="UP000780801">
    <property type="component" value="Unassembled WGS sequence"/>
</dbReference>
<evidence type="ECO:0000313" key="2">
    <source>
        <dbReference type="EMBL" id="KAF9581018.1"/>
    </source>
</evidence>
<dbReference type="OrthoDB" id="10640183at2759"/>
<sequence length="470" mass="48541">MFPDIAVSGPAQVSAQAVPASPLDAVVQGPATVESRPAHESRAREKTKDSKDDDDLAVDDALGNASSSEDIASDVQERSQLSEVGSDLSDAGDEDNLDVGEEQLPSAEDNPTAVWETPVDRGSNDTPLPEVLNDATGQTGIEGTGVATTTITAAAAIAAATSTTIAVAGTGAAEGPPSSAQSLRQQPGTVPLGTTSSSARDGEPSSQNEGEDVSTELATSYTSPNHEWAPVLQRRLFRGLHDAQMLTRSSSMLASPSILAQSLVQVKEASALSPGSSGKEYQTAEELFDRPAAIEPSPSYHEKQHPRDDPFPSSAFSSNSPAQLLLFAPLNPDQLFKKGSSTAQPSAPLQPPTETQVPPVDQSNVQAMPATAQLQPSHSTTQPSSHHQQQTHLTVASLPPMQQVPGLASGIAQPHIPMAGHSPSSAPLRSVSHPPVAASPLPKSFIISPAGYPLTQSPLVAKDLGATPGA</sequence>
<keyword evidence="3" id="KW-1185">Reference proteome</keyword>
<feature type="region of interest" description="Disordered" evidence="1">
    <location>
        <begin position="169"/>
        <end position="225"/>
    </location>
</feature>
<feature type="region of interest" description="Disordered" evidence="1">
    <location>
        <begin position="268"/>
        <end position="318"/>
    </location>
</feature>
<feature type="compositionally biased region" description="Basic and acidic residues" evidence="1">
    <location>
        <begin position="36"/>
        <end position="51"/>
    </location>
</feature>
<organism evidence="2 3">
    <name type="scientific">Lunasporangiospora selenospora</name>
    <dbReference type="NCBI Taxonomy" id="979761"/>
    <lineage>
        <taxon>Eukaryota</taxon>
        <taxon>Fungi</taxon>
        <taxon>Fungi incertae sedis</taxon>
        <taxon>Mucoromycota</taxon>
        <taxon>Mortierellomycotina</taxon>
        <taxon>Mortierellomycetes</taxon>
        <taxon>Mortierellales</taxon>
        <taxon>Mortierellaceae</taxon>
        <taxon>Lunasporangiospora</taxon>
    </lineage>
</organism>